<dbReference type="EMBL" id="UINC01042062">
    <property type="protein sequence ID" value="SVB44192.1"/>
    <property type="molecule type" value="Genomic_DNA"/>
</dbReference>
<gene>
    <name evidence="1" type="ORF">METZ01_LOCUS197046</name>
</gene>
<feature type="non-terminal residue" evidence="1">
    <location>
        <position position="56"/>
    </location>
</feature>
<name>A0A382E1E0_9ZZZZ</name>
<organism evidence="1">
    <name type="scientific">marine metagenome</name>
    <dbReference type="NCBI Taxonomy" id="408172"/>
    <lineage>
        <taxon>unclassified sequences</taxon>
        <taxon>metagenomes</taxon>
        <taxon>ecological metagenomes</taxon>
    </lineage>
</organism>
<feature type="non-terminal residue" evidence="1">
    <location>
        <position position="1"/>
    </location>
</feature>
<proteinExistence type="predicted"/>
<evidence type="ECO:0000313" key="1">
    <source>
        <dbReference type="EMBL" id="SVB44192.1"/>
    </source>
</evidence>
<protein>
    <submittedName>
        <fullName evidence="1">Uncharacterized protein</fullName>
    </submittedName>
</protein>
<reference evidence="1" key="1">
    <citation type="submission" date="2018-05" db="EMBL/GenBank/DDBJ databases">
        <authorList>
            <person name="Lanie J.A."/>
            <person name="Ng W.-L."/>
            <person name="Kazmierczak K.M."/>
            <person name="Andrzejewski T.M."/>
            <person name="Davidsen T.M."/>
            <person name="Wayne K.J."/>
            <person name="Tettelin H."/>
            <person name="Glass J.I."/>
            <person name="Rusch D."/>
            <person name="Podicherti R."/>
            <person name="Tsui H.-C.T."/>
            <person name="Winkler M.E."/>
        </authorList>
    </citation>
    <scope>NUCLEOTIDE SEQUENCE</scope>
</reference>
<dbReference type="AlphaFoldDB" id="A0A382E1E0"/>
<accession>A0A382E1E0</accession>
<sequence length="56" mass="6362">VTDRPTRHLRIAALVKQIPKFQEMELGADGRLVRDGLELHMNDYCRRGVRAGCDLA</sequence>